<evidence type="ECO:0000259" key="22">
    <source>
        <dbReference type="PROSITE" id="PS50113"/>
    </source>
</evidence>
<dbReference type="Pfam" id="PF01627">
    <property type="entry name" value="Hpt"/>
    <property type="match status" value="1"/>
</dbReference>
<dbReference type="SUPFAM" id="SSF55785">
    <property type="entry name" value="PYP-like sensor domain (PAS domain)"/>
    <property type="match status" value="2"/>
</dbReference>
<dbReference type="Pfam" id="PF02518">
    <property type="entry name" value="HATPase_c"/>
    <property type="match status" value="1"/>
</dbReference>
<dbReference type="SMART" id="SM00448">
    <property type="entry name" value="REC"/>
    <property type="match status" value="1"/>
</dbReference>
<protein>
    <recommendedName>
        <fullName evidence="15">Sensory/regulatory protein RpfC</fullName>
        <ecNumber evidence="3">2.7.13.3</ecNumber>
    </recommendedName>
</protein>
<keyword evidence="11 18" id="KW-1133">Transmembrane helix</keyword>
<dbReference type="InterPro" id="IPR001610">
    <property type="entry name" value="PAC"/>
</dbReference>
<dbReference type="RefSeq" id="WP_016959870.1">
    <property type="nucleotide sequence ID" value="NZ_AJWN02000046.1"/>
</dbReference>
<proteinExistence type="predicted"/>
<reference evidence="24 25" key="1">
    <citation type="journal article" date="2012" name="Science">
        <title>Ecological populations of bacteria act as socially cohesive units of antibiotic production and resistance.</title>
        <authorList>
            <person name="Cordero O.X."/>
            <person name="Wildschutte H."/>
            <person name="Kirkup B."/>
            <person name="Proehl S."/>
            <person name="Ngo L."/>
            <person name="Hussain F."/>
            <person name="Le Roux F."/>
            <person name="Mincer T."/>
            <person name="Polz M.F."/>
        </authorList>
    </citation>
    <scope>NUCLEOTIDE SEQUENCE [LARGE SCALE GENOMIC DNA]</scope>
    <source>
        <strain evidence="24 25">FF-454</strain>
    </source>
</reference>
<keyword evidence="7 18" id="KW-0812">Transmembrane</keyword>
<feature type="transmembrane region" description="Helical" evidence="18">
    <location>
        <begin position="330"/>
        <end position="348"/>
    </location>
</feature>
<dbReference type="FunFam" id="3.30.565.10:FF:000010">
    <property type="entry name" value="Sensor histidine kinase RcsC"/>
    <property type="match status" value="1"/>
</dbReference>
<evidence type="ECO:0000256" key="15">
    <source>
        <dbReference type="ARBA" id="ARBA00068150"/>
    </source>
</evidence>
<dbReference type="Gene3D" id="3.30.450.20">
    <property type="entry name" value="PAS domain"/>
    <property type="match status" value="3"/>
</dbReference>
<dbReference type="PROSITE" id="PS50894">
    <property type="entry name" value="HPT"/>
    <property type="match status" value="1"/>
</dbReference>
<evidence type="ECO:0000256" key="9">
    <source>
        <dbReference type="ARBA" id="ARBA00022777"/>
    </source>
</evidence>
<dbReference type="GO" id="GO:0000155">
    <property type="term" value="F:phosphorelay sensor kinase activity"/>
    <property type="evidence" value="ECO:0007669"/>
    <property type="project" value="InterPro"/>
</dbReference>
<dbReference type="Pfam" id="PF00512">
    <property type="entry name" value="HisKA"/>
    <property type="match status" value="1"/>
</dbReference>
<keyword evidence="6" id="KW-0808">Transferase</keyword>
<feature type="domain" description="Response regulatory" evidence="20">
    <location>
        <begin position="1047"/>
        <end position="1166"/>
    </location>
</feature>
<feature type="domain" description="Histidine kinase" evidence="19">
    <location>
        <begin position="679"/>
        <end position="901"/>
    </location>
</feature>
<feature type="modified residue" description="Phosphohistidine" evidence="16">
    <location>
        <position position="1245"/>
    </location>
</feature>
<dbReference type="InterPro" id="IPR000014">
    <property type="entry name" value="PAS"/>
</dbReference>
<dbReference type="InterPro" id="IPR035965">
    <property type="entry name" value="PAS-like_dom_sf"/>
</dbReference>
<evidence type="ECO:0000256" key="4">
    <source>
        <dbReference type="ARBA" id="ARBA00022475"/>
    </source>
</evidence>
<dbReference type="FunFam" id="1.10.287.130:FF:000002">
    <property type="entry name" value="Two-component osmosensing histidine kinase"/>
    <property type="match status" value="1"/>
</dbReference>
<dbReference type="Gene3D" id="2.10.70.100">
    <property type="match status" value="1"/>
</dbReference>
<dbReference type="GO" id="GO:0005886">
    <property type="term" value="C:plasma membrane"/>
    <property type="evidence" value="ECO:0007669"/>
    <property type="project" value="UniProtKB-SubCell"/>
</dbReference>
<dbReference type="InterPro" id="IPR001789">
    <property type="entry name" value="Sig_transdc_resp-reg_receiver"/>
</dbReference>
<feature type="domain" description="PAC" evidence="22">
    <location>
        <begin position="608"/>
        <end position="661"/>
    </location>
</feature>
<dbReference type="PROSITE" id="PS50110">
    <property type="entry name" value="RESPONSE_REGULATORY"/>
    <property type="match status" value="1"/>
</dbReference>
<accession>A0A1E5C7H4</accession>
<dbReference type="SUPFAM" id="SSF52172">
    <property type="entry name" value="CheY-like"/>
    <property type="match status" value="1"/>
</dbReference>
<dbReference type="SMART" id="SM00387">
    <property type="entry name" value="HATPase_c"/>
    <property type="match status" value="1"/>
</dbReference>
<dbReference type="InterPro" id="IPR000700">
    <property type="entry name" value="PAS-assoc_C"/>
</dbReference>
<dbReference type="Gene3D" id="3.30.565.10">
    <property type="entry name" value="Histidine kinase-like ATPase, C-terminal domain"/>
    <property type="match status" value="1"/>
</dbReference>
<dbReference type="PANTHER" id="PTHR45339">
    <property type="entry name" value="HYBRID SIGNAL TRANSDUCTION HISTIDINE KINASE J"/>
    <property type="match status" value="1"/>
</dbReference>
<dbReference type="CDD" id="cd16922">
    <property type="entry name" value="HATPase_EvgS-ArcB-TorS-like"/>
    <property type="match status" value="1"/>
</dbReference>
<evidence type="ECO:0000259" key="20">
    <source>
        <dbReference type="PROSITE" id="PS50110"/>
    </source>
</evidence>
<gene>
    <name evidence="24" type="ORF">A1OK_08935</name>
</gene>
<organism evidence="24 25">
    <name type="scientific">Enterovibrio norvegicus FF-454</name>
    <dbReference type="NCBI Taxonomy" id="1185651"/>
    <lineage>
        <taxon>Bacteria</taxon>
        <taxon>Pseudomonadati</taxon>
        <taxon>Pseudomonadota</taxon>
        <taxon>Gammaproteobacteria</taxon>
        <taxon>Vibrionales</taxon>
        <taxon>Vibrionaceae</taxon>
        <taxon>Enterovibrio</taxon>
    </lineage>
</organism>
<dbReference type="Proteomes" id="UP000095039">
    <property type="component" value="Unassembled WGS sequence"/>
</dbReference>
<evidence type="ECO:0000256" key="10">
    <source>
        <dbReference type="ARBA" id="ARBA00022840"/>
    </source>
</evidence>
<dbReference type="InterPro" id="IPR013656">
    <property type="entry name" value="PAS_4"/>
</dbReference>
<dbReference type="NCBIfam" id="TIGR00229">
    <property type="entry name" value="sensory_box"/>
    <property type="match status" value="1"/>
</dbReference>
<dbReference type="InterPro" id="IPR013655">
    <property type="entry name" value="PAS_fold_3"/>
</dbReference>
<evidence type="ECO:0000256" key="11">
    <source>
        <dbReference type="ARBA" id="ARBA00022989"/>
    </source>
</evidence>
<evidence type="ECO:0000256" key="3">
    <source>
        <dbReference type="ARBA" id="ARBA00012438"/>
    </source>
</evidence>
<evidence type="ECO:0000256" key="2">
    <source>
        <dbReference type="ARBA" id="ARBA00004651"/>
    </source>
</evidence>
<dbReference type="EMBL" id="AJWN02000046">
    <property type="protein sequence ID" value="OEE61471.1"/>
    <property type="molecule type" value="Genomic_DNA"/>
</dbReference>
<evidence type="ECO:0000256" key="12">
    <source>
        <dbReference type="ARBA" id="ARBA00023012"/>
    </source>
</evidence>
<evidence type="ECO:0000259" key="21">
    <source>
        <dbReference type="PROSITE" id="PS50112"/>
    </source>
</evidence>
<keyword evidence="13 18" id="KW-0472">Membrane</keyword>
<evidence type="ECO:0000259" key="19">
    <source>
        <dbReference type="PROSITE" id="PS50109"/>
    </source>
</evidence>
<dbReference type="InterPro" id="IPR003661">
    <property type="entry name" value="HisK_dim/P_dom"/>
</dbReference>
<dbReference type="InterPro" id="IPR005467">
    <property type="entry name" value="His_kinase_dom"/>
</dbReference>
<sequence>MKLSIKLSAFFLFLALLMVVMVATVSLKGKDIAQSTVLTSIEREAALLIKLIDRELLARYNDTKTFPLSLGSLDEQRLKGLGETAALAKTLNGYVRHDNMYRRMVVFDLEGNVVAANSQNTFGKPLADLSISPAAMRERDWFQRAIQGESLNPEMPNGTFVVGPERNLLENDSNHYDMIFSTVLRDMSGNPLGLWVNVVDFEAIERIVEETYVLLSSEGYNGVELTLLDRQGYVIVDMDPVGQKAANYQRDFTTIGQLNLMERGVEAAKLAVSGFSGANISMHSRKHIQQVTGYAHSNGAYDYPGLSWSAYIRVGVDEAFAASDTLVRNAILFALMFVAFGLALAFYLSRRIVVPMNPSTGAVNLIGQNQAHVPVSKMYSLNEPEPMVASLVDIHAEGERDIIYRAAFSQAAVGIARVSLDGRFLEVNDKMCALMGYDKERILNKSLYEITHPDCRQITKTSIDELITDKTKSFTLEKQYIRSDGEEFWSTTSVSLVCDDQGGPKYLIEVVEDISERKEAEKELLSAKETRDELLRGMKLASNAGGICNWSMDIHTSELKWDEGMFNLYGFSKANALTYEDWRKTIHPDDVDYAENEVRRSLNANTAFNAEFRIVHGFTKEVRWIKAAGDVYHNPNSEQYTLFGINLDITDERTLQKKLEQESKTALKASEAKSRFLATMSHEIRTPMNGVVGMIDLLRESELTKDQQRMTATIRDSSFSLLEIINDILDFSKIESGQMELEYRDTDLLGLIERTLDVFWVTAQESNVVLRIHYDFRLPKQIKMDSVRIRQVLLNLVGNAIKFSYRPDKKAFVTVSTEYLQDSRSLRISISDTGVGMTEAQVDKLFMPFTQADSSTTRKYGGTGLGLSISKSFVELMKGNICVTSEPEIGSDFTVTLPLYHSTSDETLLNNYDFHDYHFVVMIEDEEIYRTCEQIILQCQPKMITREMPTSIDDCRTIVITVNEPFHINDQKLKNIVLDTEVSELAGYVAPQLYYLGIRPFNPSELITALFVLCGFEKPDFTNVDYSLFNSTADDVDDDGIEKDSIVVLCVEDQPTNRMVLERQLTNLGYHYEMTKNGVEALMKWKSGHYPVVLTDCHMPEMDGFALTTEIRRLEAEQQRDKTIIIAITANALAGESENCIQAGMDDYISKPVELVKLKSTLARNVIKMPVNAVSTLPAKLPSTSIALNTELFDFDHLESMIGTCDKKMMNAVLTIFWESLISDMALLEQAISDNDIDQIGVLTHGLKGSSASSGALSLSALFDVMGTSKADISKVKQVLAEVKTMMGGIKEVLTKESDINV</sequence>
<feature type="domain" description="PAC" evidence="22">
    <location>
        <begin position="474"/>
        <end position="526"/>
    </location>
</feature>
<keyword evidence="10" id="KW-0067">ATP-binding</keyword>
<feature type="domain" description="PAS" evidence="21">
    <location>
        <begin position="561"/>
        <end position="605"/>
    </location>
</feature>
<dbReference type="Gene3D" id="1.10.287.130">
    <property type="match status" value="1"/>
</dbReference>
<dbReference type="PROSITE" id="PS50112">
    <property type="entry name" value="PAS"/>
    <property type="match status" value="2"/>
</dbReference>
<dbReference type="PROSITE" id="PS50109">
    <property type="entry name" value="HIS_KIN"/>
    <property type="match status" value="1"/>
</dbReference>
<dbReference type="InterPro" id="IPR008207">
    <property type="entry name" value="Sig_transdc_His_kin_Hpt_dom"/>
</dbReference>
<evidence type="ECO:0000256" key="6">
    <source>
        <dbReference type="ARBA" id="ARBA00022679"/>
    </source>
</evidence>
<feature type="domain" description="HPt" evidence="23">
    <location>
        <begin position="1206"/>
        <end position="1297"/>
    </location>
</feature>
<evidence type="ECO:0000256" key="7">
    <source>
        <dbReference type="ARBA" id="ARBA00022692"/>
    </source>
</evidence>
<dbReference type="CDD" id="cd17546">
    <property type="entry name" value="REC_hyHK_CKI1_RcsC-like"/>
    <property type="match status" value="1"/>
</dbReference>
<keyword evidence="12" id="KW-0902">Two-component regulatory system</keyword>
<evidence type="ECO:0000256" key="1">
    <source>
        <dbReference type="ARBA" id="ARBA00000085"/>
    </source>
</evidence>
<dbReference type="SUPFAM" id="SSF55874">
    <property type="entry name" value="ATPase domain of HSP90 chaperone/DNA topoisomerase II/histidine kinase"/>
    <property type="match status" value="1"/>
</dbReference>
<keyword evidence="9 24" id="KW-0418">Kinase</keyword>
<evidence type="ECO:0000313" key="24">
    <source>
        <dbReference type="EMBL" id="OEE61471.1"/>
    </source>
</evidence>
<dbReference type="InterPro" id="IPR036641">
    <property type="entry name" value="HPT_dom_sf"/>
</dbReference>
<comment type="catalytic activity">
    <reaction evidence="1">
        <text>ATP + protein L-histidine = ADP + protein N-phospho-L-histidine.</text>
        <dbReference type="EC" id="2.7.13.3"/>
    </reaction>
</comment>
<evidence type="ECO:0000256" key="14">
    <source>
        <dbReference type="ARBA" id="ARBA00064003"/>
    </source>
</evidence>
<dbReference type="InterPro" id="IPR036890">
    <property type="entry name" value="HATPase_C_sf"/>
</dbReference>
<keyword evidence="8" id="KW-0547">Nucleotide-binding</keyword>
<dbReference type="GO" id="GO:0005524">
    <property type="term" value="F:ATP binding"/>
    <property type="evidence" value="ECO:0007669"/>
    <property type="project" value="UniProtKB-KW"/>
</dbReference>
<dbReference type="InterPro" id="IPR036097">
    <property type="entry name" value="HisK_dim/P_sf"/>
</dbReference>
<evidence type="ECO:0000256" key="5">
    <source>
        <dbReference type="ARBA" id="ARBA00022553"/>
    </source>
</evidence>
<dbReference type="SUPFAM" id="SSF47384">
    <property type="entry name" value="Homodimeric domain of signal transducing histidine kinase"/>
    <property type="match status" value="1"/>
</dbReference>
<dbReference type="PANTHER" id="PTHR45339:SF1">
    <property type="entry name" value="HYBRID SIGNAL TRANSDUCTION HISTIDINE KINASE J"/>
    <property type="match status" value="1"/>
</dbReference>
<evidence type="ECO:0000256" key="17">
    <source>
        <dbReference type="PROSITE-ProRule" id="PRU00169"/>
    </source>
</evidence>
<feature type="domain" description="PAS" evidence="21">
    <location>
        <begin position="400"/>
        <end position="470"/>
    </location>
</feature>
<dbReference type="SMART" id="SM00388">
    <property type="entry name" value="HisKA"/>
    <property type="match status" value="1"/>
</dbReference>
<evidence type="ECO:0000259" key="23">
    <source>
        <dbReference type="PROSITE" id="PS50894"/>
    </source>
</evidence>
<dbReference type="PROSITE" id="PS50113">
    <property type="entry name" value="PAC"/>
    <property type="match status" value="2"/>
</dbReference>
<dbReference type="Gene3D" id="1.20.120.160">
    <property type="entry name" value="HPT domain"/>
    <property type="match status" value="1"/>
</dbReference>
<name>A0A1E5C7H4_9GAMM</name>
<comment type="subunit">
    <text evidence="14">At low DSF concentrations, interacts with RpfF.</text>
</comment>
<dbReference type="InterPro" id="IPR004358">
    <property type="entry name" value="Sig_transdc_His_kin-like_C"/>
</dbReference>
<dbReference type="SUPFAM" id="SSF47226">
    <property type="entry name" value="Histidine-containing phosphotransfer domain, HPT domain"/>
    <property type="match status" value="1"/>
</dbReference>
<feature type="modified residue" description="4-aspartylphosphate" evidence="17">
    <location>
        <position position="1096"/>
    </location>
</feature>
<dbReference type="InterPro" id="IPR011006">
    <property type="entry name" value="CheY-like_superfamily"/>
</dbReference>
<comment type="caution">
    <text evidence="24">The sequence shown here is derived from an EMBL/GenBank/DDBJ whole genome shotgun (WGS) entry which is preliminary data.</text>
</comment>
<dbReference type="EC" id="2.7.13.3" evidence="3"/>
<comment type="subcellular location">
    <subcellularLocation>
        <location evidence="2">Cell membrane</location>
        <topology evidence="2">Multi-pass membrane protein</topology>
    </subcellularLocation>
</comment>
<keyword evidence="5 17" id="KW-0597">Phosphoprotein</keyword>
<evidence type="ECO:0000313" key="25">
    <source>
        <dbReference type="Proteomes" id="UP000095039"/>
    </source>
</evidence>
<keyword evidence="4" id="KW-1003">Cell membrane</keyword>
<dbReference type="Pfam" id="PF08447">
    <property type="entry name" value="PAS_3"/>
    <property type="match status" value="1"/>
</dbReference>
<evidence type="ECO:0000256" key="8">
    <source>
        <dbReference type="ARBA" id="ARBA00022741"/>
    </source>
</evidence>
<evidence type="ECO:0000256" key="18">
    <source>
        <dbReference type="SAM" id="Phobius"/>
    </source>
</evidence>
<dbReference type="Gene3D" id="3.40.50.2300">
    <property type="match status" value="1"/>
</dbReference>
<dbReference type="SMART" id="SM00091">
    <property type="entry name" value="PAS"/>
    <property type="match status" value="2"/>
</dbReference>
<dbReference type="Pfam" id="PF08448">
    <property type="entry name" value="PAS_4"/>
    <property type="match status" value="1"/>
</dbReference>
<dbReference type="Pfam" id="PF00072">
    <property type="entry name" value="Response_reg"/>
    <property type="match status" value="1"/>
</dbReference>
<dbReference type="InterPro" id="IPR003594">
    <property type="entry name" value="HATPase_dom"/>
</dbReference>
<dbReference type="CDD" id="cd00082">
    <property type="entry name" value="HisKA"/>
    <property type="match status" value="1"/>
</dbReference>
<evidence type="ECO:0000256" key="13">
    <source>
        <dbReference type="ARBA" id="ARBA00023136"/>
    </source>
</evidence>
<keyword evidence="25" id="KW-1185">Reference proteome</keyword>
<dbReference type="SMART" id="SM00086">
    <property type="entry name" value="PAC"/>
    <property type="match status" value="2"/>
</dbReference>
<evidence type="ECO:0000256" key="16">
    <source>
        <dbReference type="PROSITE-ProRule" id="PRU00110"/>
    </source>
</evidence>
<dbReference type="CDD" id="cd00130">
    <property type="entry name" value="PAS"/>
    <property type="match status" value="1"/>
</dbReference>
<dbReference type="PRINTS" id="PR00344">
    <property type="entry name" value="BCTRLSENSOR"/>
</dbReference>